<name>A0A0K0N6X7_9CAUD</name>
<reference evidence="1 2" key="1">
    <citation type="journal article" date="2015" name="PLoS ONE">
        <title>Lysis to Kill: Evaluation of the Lytic Abilities, and Genomics of Nine Bacteriophages Infective for Gordonia spp. and Their Potential Use in Activated Sludge Foam Biocontrol.</title>
        <authorList>
            <person name="Dyson Z.A."/>
            <person name="Tucci J."/>
            <person name="Seviour R.J."/>
            <person name="Petrovski S."/>
        </authorList>
    </citation>
    <scope>NUCLEOTIDE SEQUENCE [LARGE SCALE GENOMIC DNA]</scope>
</reference>
<proteinExistence type="predicted"/>
<protein>
    <submittedName>
        <fullName evidence="1">Uncharacterized protein</fullName>
    </submittedName>
</protein>
<evidence type="ECO:0000313" key="1">
    <source>
        <dbReference type="EMBL" id="AKJ72487.1"/>
    </source>
</evidence>
<dbReference type="KEGG" id="vg:26517410"/>
<dbReference type="Proteomes" id="UP000202743">
    <property type="component" value="Segment"/>
</dbReference>
<keyword evidence="2" id="KW-1185">Reference proteome</keyword>
<evidence type="ECO:0000313" key="2">
    <source>
        <dbReference type="Proteomes" id="UP000202743"/>
    </source>
</evidence>
<accession>A0A0K0N6X7</accession>
<dbReference type="RefSeq" id="YP_009189187.1">
    <property type="nucleotide sequence ID" value="NC_028673.1"/>
</dbReference>
<dbReference type="EMBL" id="KR063278">
    <property type="protein sequence ID" value="AKJ72487.1"/>
    <property type="molecule type" value="Genomic_DNA"/>
</dbReference>
<dbReference type="GeneID" id="26517410"/>
<gene>
    <name evidence="1" type="ORF">GMA7_50</name>
</gene>
<organism evidence="1 2">
    <name type="scientific">Gordonia phage GMA7</name>
    <dbReference type="NCBI Taxonomy" id="1647286"/>
    <lineage>
        <taxon>Viruses</taxon>
        <taxon>Duplodnaviria</taxon>
        <taxon>Heunggongvirae</taxon>
        <taxon>Uroviricota</taxon>
        <taxon>Caudoviricetes</taxon>
        <taxon>Getseptimavirus</taxon>
        <taxon>Getseptimavirus GMA7</taxon>
    </lineage>
</organism>
<sequence length="83" mass="8976">MEETQRDYTLGPISGDNSAIALGPAMQIGSATTERELRMLAMRCATDIYMGTGNTPGVKRSELIITVSERLLAWLKAGDEDEG</sequence>